<dbReference type="Proteomes" id="UP001156560">
    <property type="component" value="Plasmid pHLC"/>
</dbReference>
<dbReference type="InterPro" id="IPR043964">
    <property type="entry name" value="P-loop_TraG"/>
</dbReference>
<dbReference type="NCBIfam" id="TIGR02746">
    <property type="entry name" value="TraC-F-type"/>
    <property type="match status" value="1"/>
</dbReference>
<dbReference type="Gene3D" id="3.40.50.300">
    <property type="entry name" value="P-loop containing nucleotide triphosphate hydrolases"/>
    <property type="match status" value="1"/>
</dbReference>
<organism evidence="2 3">
    <name type="scientific">Vibrio parahaemolyticus</name>
    <dbReference type="NCBI Taxonomy" id="670"/>
    <lineage>
        <taxon>Bacteria</taxon>
        <taxon>Pseudomonadati</taxon>
        <taxon>Pseudomonadota</taxon>
        <taxon>Gammaproteobacteria</taxon>
        <taxon>Vibrionales</taxon>
        <taxon>Vibrionaceae</taxon>
        <taxon>Vibrio</taxon>
    </lineage>
</organism>
<name>A0AA47JNI1_VIBPH</name>
<evidence type="ECO:0000313" key="2">
    <source>
        <dbReference type="EMBL" id="WAT93948.1"/>
    </source>
</evidence>
<gene>
    <name evidence="2" type="primary">traC</name>
    <name evidence="2" type="ORF">O1Q84_27245</name>
</gene>
<dbReference type="InterPro" id="IPR025955">
    <property type="entry name" value="TraC/Conjuga_ATPase"/>
</dbReference>
<sequence length="850" mass="95905">MGVSKDLKGFYQDAKREYNHLHSELPYRTYDTQTGLFHNKKETKGFGFKLSILAGANDDLVDSFNRLIMDLPAGKKWDYHFSMLGHNHVSHMMEQNAAIKSARGGVCAELAQQEADYGKFAAQNGFLHRQKHYFDVKDYDAWLFVSSTADIDSVIDCKESLYTSLSQTGLNLTPLTPETLINYVEGILNFDLTKTKPSESEYAPEELIYKQILSRDTEFLTRRNYTDIRFTNRNDQTVTPRLISLGLRNTPRSFRLYSLPDCFSSLKNVAKNVQCPHLMTLNFRNQDTGSFTNKNGARINELEKLLKSPMAMIFPQAKKEKSVREQLRDELSDGLNAMASMQLTLTLFTNKKEERLHRQSAINAFRAGGLDMQVISMLQSQGLMTTLPFMMSDGFWDDCDKAGHIHNVKTSNVANLLPLVLDVKNFSGGMMLPTMRQQAFWFDPFNCGSDNYNIALTGGSGAGKSFFVQKLAETLYAMNGKIWALDKGKSFKKLTLMLGGSYMTSEKIYLNPFTHLERIAKGDEYTDEKGEKVNPLKETLHTITGLFATMACPSREMGDFEKAVLSDCIITAWEANKSETLVDHVQDALFAAAEKNNHDQRISDIAMQLNKYRSDGIYGDTFNKPSMLDPNVHFTTIELDGFPSDIMRPVIFALMSSITQQMYLSGSRSTPKMCIIEEAWSLMAGSNAQAQEFINTGYRTARKFGGSFCTVTQGIEDFYSTPEALAAFNNSDIHITLRQGSGLDKFIKENPEHFSPYEQFVLKSFQASAVAGYSSVMLKAGGHTTFHRLFADPFTRACLSTEPHEAEYCETLMKQGMNVTDAVNQTAMHYYGDEIEIFNQQIYRKEKTDA</sequence>
<dbReference type="SUPFAM" id="SSF52540">
    <property type="entry name" value="P-loop containing nucleoside triphosphate hydrolases"/>
    <property type="match status" value="1"/>
</dbReference>
<reference evidence="2" key="1">
    <citation type="submission" date="2022-12" db="EMBL/GenBank/DDBJ databases">
        <title>Vibrio parahaemolyticus become highly virulent by producing novel Tc toxins.</title>
        <authorList>
            <person name="Yang F."/>
            <person name="You Y."/>
            <person name="Lai Q."/>
            <person name="Xu L."/>
            <person name="Li F."/>
        </authorList>
    </citation>
    <scope>NUCLEOTIDE SEQUENCE</scope>
    <source>
        <strain evidence="2">Vp-HL-202005</strain>
        <plasmid evidence="2">pHLC</plasmid>
    </source>
</reference>
<evidence type="ECO:0000259" key="1">
    <source>
        <dbReference type="Pfam" id="PF19044"/>
    </source>
</evidence>
<keyword evidence="2" id="KW-0614">Plasmid</keyword>
<feature type="domain" description="TraG P-loop" evidence="1">
    <location>
        <begin position="450"/>
        <end position="827"/>
    </location>
</feature>
<dbReference type="CDD" id="cd02019">
    <property type="entry name" value="NK"/>
    <property type="match status" value="1"/>
</dbReference>
<dbReference type="InterPro" id="IPR053155">
    <property type="entry name" value="F-pilin_assembly_TraC"/>
</dbReference>
<dbReference type="Pfam" id="PF11130">
    <property type="entry name" value="TraC_F_IV"/>
    <property type="match status" value="1"/>
</dbReference>
<accession>A0AA47JNI1</accession>
<dbReference type="AlphaFoldDB" id="A0AA47JNI1"/>
<dbReference type="EMBL" id="CP114198">
    <property type="protein sequence ID" value="WAT93948.1"/>
    <property type="molecule type" value="Genomic_DNA"/>
</dbReference>
<protein>
    <submittedName>
        <fullName evidence="2">Type IV secretion system protein TraC</fullName>
    </submittedName>
</protein>
<dbReference type="InterPro" id="IPR027417">
    <property type="entry name" value="P-loop_NTPase"/>
</dbReference>
<dbReference type="Gene3D" id="1.10.8.730">
    <property type="match status" value="1"/>
</dbReference>
<dbReference type="InterPro" id="IPR014117">
    <property type="entry name" value="TraC-F-type"/>
</dbReference>
<evidence type="ECO:0000313" key="3">
    <source>
        <dbReference type="Proteomes" id="UP001156560"/>
    </source>
</evidence>
<dbReference type="Pfam" id="PF19044">
    <property type="entry name" value="P-loop_TraG"/>
    <property type="match status" value="1"/>
</dbReference>
<dbReference type="PANTHER" id="PTHR38467:SF1">
    <property type="entry name" value="CONJUGATIVE TRANSFER: ASSEMBLY"/>
    <property type="match status" value="1"/>
</dbReference>
<geneLocation type="plasmid" evidence="2 3">
    <name>pHLC</name>
</geneLocation>
<proteinExistence type="predicted"/>
<dbReference type="PANTHER" id="PTHR38467">
    <property type="match status" value="1"/>
</dbReference>
<dbReference type="RefSeq" id="WP_159408240.1">
    <property type="nucleotide sequence ID" value="NZ_CP034292.1"/>
</dbReference>